<evidence type="ECO:0000313" key="2">
    <source>
        <dbReference type="Proteomes" id="UP001267878"/>
    </source>
</evidence>
<name>A0ABU1VNP7_9GAMM</name>
<organism evidence="1 2">
    <name type="scientific">Agrilutibacter niabensis</name>
    <dbReference type="NCBI Taxonomy" id="380628"/>
    <lineage>
        <taxon>Bacteria</taxon>
        <taxon>Pseudomonadati</taxon>
        <taxon>Pseudomonadota</taxon>
        <taxon>Gammaproteobacteria</taxon>
        <taxon>Lysobacterales</taxon>
        <taxon>Lysobacteraceae</taxon>
        <taxon>Agrilutibacter</taxon>
    </lineage>
</organism>
<dbReference type="InterPro" id="IPR009959">
    <property type="entry name" value="Cyclase_SnoaL-like"/>
</dbReference>
<dbReference type="PANTHER" id="PTHR38436:SF1">
    <property type="entry name" value="ESTER CYCLASE"/>
    <property type="match status" value="1"/>
</dbReference>
<keyword evidence="2" id="KW-1185">Reference proteome</keyword>
<dbReference type="Gene3D" id="3.10.450.50">
    <property type="match status" value="1"/>
</dbReference>
<dbReference type="RefSeq" id="WP_310053085.1">
    <property type="nucleotide sequence ID" value="NZ_JAVDVW010000001.1"/>
</dbReference>
<dbReference type="PANTHER" id="PTHR38436">
    <property type="entry name" value="POLYKETIDE CYCLASE SNOAL-LIKE DOMAIN"/>
    <property type="match status" value="1"/>
</dbReference>
<gene>
    <name evidence="1" type="ORF">J2X04_001307</name>
</gene>
<evidence type="ECO:0000313" key="1">
    <source>
        <dbReference type="EMBL" id="MDR7098960.1"/>
    </source>
</evidence>
<dbReference type="EMBL" id="JAVDVW010000001">
    <property type="protein sequence ID" value="MDR7098960.1"/>
    <property type="molecule type" value="Genomic_DNA"/>
</dbReference>
<protein>
    <submittedName>
        <fullName evidence="1">Steroid delta-isomerase-like uncharacterized protein</fullName>
    </submittedName>
</protein>
<dbReference type="InterPro" id="IPR032710">
    <property type="entry name" value="NTF2-like_dom_sf"/>
</dbReference>
<dbReference type="SUPFAM" id="SSF54427">
    <property type="entry name" value="NTF2-like"/>
    <property type="match status" value="1"/>
</dbReference>
<dbReference type="Pfam" id="PF07366">
    <property type="entry name" value="SnoaL"/>
    <property type="match status" value="1"/>
</dbReference>
<dbReference type="Proteomes" id="UP001267878">
    <property type="component" value="Unassembled WGS sequence"/>
</dbReference>
<accession>A0ABU1VNP7</accession>
<sequence length="144" mass="16056">MTSNTTSEAAKTIVRTNTEQVQGQGDFALFEKLFADDFVDHTPQPGTTPDKDGVRVLYHRLREAFPDFNPVIHWQTVDGDVVTTFKTYHGTHRGPLFGIAPTGRKIQFETVDAMRVRDGKITDHWGVANLFSLMQQLGGLPPVS</sequence>
<reference evidence="1 2" key="1">
    <citation type="submission" date="2023-07" db="EMBL/GenBank/DDBJ databases">
        <title>Sorghum-associated microbial communities from plants grown in Nebraska, USA.</title>
        <authorList>
            <person name="Schachtman D."/>
        </authorList>
    </citation>
    <scope>NUCLEOTIDE SEQUENCE [LARGE SCALE GENOMIC DNA]</scope>
    <source>
        <strain evidence="1 2">BE187</strain>
    </source>
</reference>
<proteinExistence type="predicted"/>
<comment type="caution">
    <text evidence="1">The sequence shown here is derived from an EMBL/GenBank/DDBJ whole genome shotgun (WGS) entry which is preliminary data.</text>
</comment>